<sequence>MNIAQAMTDYEARLQKMIEDMAAQIVSGAQSRVVRNLKSPNANSPLAQSIRATKDPEGGMRVFTDRPYARYVEFGTVRQPPRPFLTPATEEVKVTFRGLI</sequence>
<dbReference type="EMBL" id="UOED01000038">
    <property type="protein sequence ID" value="VAV88820.1"/>
    <property type="molecule type" value="Genomic_DNA"/>
</dbReference>
<organism evidence="1">
    <name type="scientific">hydrothermal vent metagenome</name>
    <dbReference type="NCBI Taxonomy" id="652676"/>
    <lineage>
        <taxon>unclassified sequences</taxon>
        <taxon>metagenomes</taxon>
        <taxon>ecological metagenomes</taxon>
    </lineage>
</organism>
<gene>
    <name evidence="1" type="ORF">MNBD_ALPHA02-71</name>
</gene>
<dbReference type="InterPro" id="IPR010064">
    <property type="entry name" value="HK97-gp10_tail"/>
</dbReference>
<dbReference type="Pfam" id="PF04883">
    <property type="entry name" value="HK97-gp10_like"/>
    <property type="match status" value="1"/>
</dbReference>
<reference evidence="1" key="1">
    <citation type="submission" date="2018-06" db="EMBL/GenBank/DDBJ databases">
        <authorList>
            <person name="Zhirakovskaya E."/>
        </authorList>
    </citation>
    <scope>NUCLEOTIDE SEQUENCE</scope>
</reference>
<protein>
    <recommendedName>
        <fullName evidence="2">HK97 gp10 family phage protein</fullName>
    </recommendedName>
</protein>
<proteinExistence type="predicted"/>
<dbReference type="NCBIfam" id="TIGR01725">
    <property type="entry name" value="phge_HK97_gp10"/>
    <property type="match status" value="1"/>
</dbReference>
<dbReference type="AlphaFoldDB" id="A0A3B0R6J2"/>
<evidence type="ECO:0008006" key="2">
    <source>
        <dbReference type="Google" id="ProtNLM"/>
    </source>
</evidence>
<name>A0A3B0R6J2_9ZZZZ</name>
<evidence type="ECO:0000313" key="1">
    <source>
        <dbReference type="EMBL" id="VAV88820.1"/>
    </source>
</evidence>
<accession>A0A3B0R6J2</accession>